<dbReference type="RefSeq" id="WP_132101342.1">
    <property type="nucleotide sequence ID" value="NZ_SMLB01000002.1"/>
</dbReference>
<dbReference type="Pfam" id="PF14100">
    <property type="entry name" value="DUF6807"/>
    <property type="match status" value="1"/>
</dbReference>
<dbReference type="InterPro" id="IPR029475">
    <property type="entry name" value="DUF6807"/>
</dbReference>
<keyword evidence="2" id="KW-1185">Reference proteome</keyword>
<name>A0A4R5AM07_9ACTN</name>
<organism evidence="1 2">
    <name type="scientific">Jiangella aurantiaca</name>
    <dbReference type="NCBI Taxonomy" id="2530373"/>
    <lineage>
        <taxon>Bacteria</taxon>
        <taxon>Bacillati</taxon>
        <taxon>Actinomycetota</taxon>
        <taxon>Actinomycetes</taxon>
        <taxon>Jiangellales</taxon>
        <taxon>Jiangellaceae</taxon>
        <taxon>Jiangella</taxon>
    </lineage>
</organism>
<dbReference type="AlphaFoldDB" id="A0A4R5AM07"/>
<evidence type="ECO:0000313" key="2">
    <source>
        <dbReference type="Proteomes" id="UP000295217"/>
    </source>
</evidence>
<dbReference type="OrthoDB" id="242375at2"/>
<proteinExistence type="predicted"/>
<reference evidence="1 2" key="1">
    <citation type="submission" date="2019-02" db="EMBL/GenBank/DDBJ databases">
        <title>Draft genome sequences of novel Actinobacteria.</title>
        <authorList>
            <person name="Sahin N."/>
            <person name="Ay H."/>
            <person name="Saygin H."/>
        </authorList>
    </citation>
    <scope>NUCLEOTIDE SEQUENCE [LARGE SCALE GENOMIC DNA]</scope>
    <source>
        <strain evidence="1 2">8K307</strain>
    </source>
</reference>
<protein>
    <submittedName>
        <fullName evidence="1">Oxidoreductase</fullName>
    </submittedName>
</protein>
<comment type="caution">
    <text evidence="1">The sequence shown here is derived from an EMBL/GenBank/DDBJ whole genome shotgun (WGS) entry which is preliminary data.</text>
</comment>
<gene>
    <name evidence="1" type="ORF">E1262_01840</name>
</gene>
<dbReference type="EMBL" id="SMLB01000002">
    <property type="protein sequence ID" value="TDD72626.1"/>
    <property type="molecule type" value="Genomic_DNA"/>
</dbReference>
<evidence type="ECO:0000313" key="1">
    <source>
        <dbReference type="EMBL" id="TDD72626.1"/>
    </source>
</evidence>
<dbReference type="Proteomes" id="UP000295217">
    <property type="component" value="Unassembled WGS sequence"/>
</dbReference>
<accession>A0A4R5AM07</accession>
<sequence>MSDRRLQVTHAHGADVTVSFADVPIARYVYAPDPDTFEAPKPYLHPLRTIAGDVVTGYRPHDHRWHKGLQLTATDVSGHNLWGGNTYVPDRGYVRLDNVGAMRPDGDVAVAAEDTRVRVRQDLTWTTAAGDRLCTERRALVFGDVDEAAGSWTLAWTSEITNATAEPLVFGSPTTHGRPNAGYAGLFWRGPRSFTGGQVLGPRGEADADEFRGTAATEAPWLAFVGHHDEVDRSSTLVFVDDRDVPGTWFVRATEFAAVNPSWAFHETFALAPGATTRRAYQVAVADGAWDHARVDAWVSARIGS</sequence>